<accession>U5D2V1</accession>
<keyword evidence="4 6" id="KW-0472">Membrane</keyword>
<dbReference type="EMBL" id="KI392495">
    <property type="protein sequence ID" value="ERN15742.1"/>
    <property type="molecule type" value="Genomic_DNA"/>
</dbReference>
<dbReference type="Pfam" id="PF02485">
    <property type="entry name" value="Branch"/>
    <property type="match status" value="1"/>
</dbReference>
<protein>
    <submittedName>
        <fullName evidence="7">Uncharacterized protein</fullName>
    </submittedName>
</protein>
<dbReference type="PANTHER" id="PTHR45719:SF10">
    <property type="entry name" value="CORE-2_I-BRANCHING BETA-1,6-N-ACETYLGLUCOSAMINYLTRANSFERASE FAMILY PROTEIN"/>
    <property type="match status" value="1"/>
</dbReference>
<dbReference type="InterPro" id="IPR044610">
    <property type="entry name" value="GLCAT14A/B/C"/>
</dbReference>
<keyword evidence="8" id="KW-1185">Reference proteome</keyword>
<reference evidence="8" key="1">
    <citation type="journal article" date="2013" name="Science">
        <title>The Amborella genome and the evolution of flowering plants.</title>
        <authorList>
            <consortium name="Amborella Genome Project"/>
        </authorList>
    </citation>
    <scope>NUCLEOTIDE SEQUENCE [LARGE SCALE GENOMIC DNA]</scope>
</reference>
<dbReference type="Gramene" id="ERN15742">
    <property type="protein sequence ID" value="ERN15742"/>
    <property type="gene ID" value="AMTR_s00039p00066770"/>
</dbReference>
<keyword evidence="6" id="KW-1133">Transmembrane helix</keyword>
<keyword evidence="6" id="KW-0812">Transmembrane</keyword>
<evidence type="ECO:0000256" key="4">
    <source>
        <dbReference type="ARBA" id="ARBA00023136"/>
    </source>
</evidence>
<gene>
    <name evidence="7" type="ORF">AMTR_s00039p00066770</name>
</gene>
<proteinExistence type="predicted"/>
<sequence>MQGVGTTKEGKWLYPLLGASIFTLLLMLVSSSRSSSSLKTFRGLPNHLGPKLLVAGPSPPSPPSLAYFITGSNGEAQKIFRLLLALYHPNNHYLLHLDLSATAQERRDLAIMVRNVPAFVTAQNINVVGKADFANHKGSSAVASTLHGAALLLRYGGDWDWFINLSASEYPLVTQDDLLHILSFLPRNLNFIQLSSQIGKTEYKMIRPVIVDPGLYLSSGSDIFYATQKRPMPNAYKIFTGSASIMLSRKFIEFCIMGIDNSPRTLLMYFSNSVAAQEAYFQTVICNVRKFNTTIVNDDMHYAAWDKPKKLDPRTLSSNDFDEMIKDGAPFARNFNENDPVLDHIDREVLHRGEGKIVPGGWCIGEGKEDPCSVWGDVQILKPGPGAKRLEGFPVGSQLIFFHHEIELVSLYRMPWDESMYTARNMLKYKVGKVCFKTRRGKWLDRSEGEETGNGMVPGMKESWYKGEVSQERLGLQTRFAEGVRRIS</sequence>
<evidence type="ECO:0000313" key="7">
    <source>
        <dbReference type="EMBL" id="ERN15742.1"/>
    </source>
</evidence>
<comment type="subcellular location">
    <subcellularLocation>
        <location evidence="1">Membrane</location>
        <topology evidence="1">Single-pass type II membrane protein</topology>
    </subcellularLocation>
</comment>
<dbReference type="OMA" id="HIGWRES"/>
<name>U5D2V1_AMBTC</name>
<dbReference type="PANTHER" id="PTHR45719">
    <property type="entry name" value="GLYCOSYLTRANSFERASE"/>
    <property type="match status" value="1"/>
</dbReference>
<evidence type="ECO:0000256" key="1">
    <source>
        <dbReference type="ARBA" id="ARBA00004606"/>
    </source>
</evidence>
<dbReference type="Proteomes" id="UP000017836">
    <property type="component" value="Unassembled WGS sequence"/>
</dbReference>
<dbReference type="InterPro" id="IPR003406">
    <property type="entry name" value="Glyco_trans_14"/>
</dbReference>
<feature type="transmembrane region" description="Helical" evidence="6">
    <location>
        <begin position="12"/>
        <end position="29"/>
    </location>
</feature>
<evidence type="ECO:0000313" key="8">
    <source>
        <dbReference type="Proteomes" id="UP000017836"/>
    </source>
</evidence>
<evidence type="ECO:0000256" key="5">
    <source>
        <dbReference type="ARBA" id="ARBA00023180"/>
    </source>
</evidence>
<dbReference type="GO" id="GO:0016020">
    <property type="term" value="C:membrane"/>
    <property type="evidence" value="ECO:0007669"/>
    <property type="project" value="UniProtKB-SubCell"/>
</dbReference>
<dbReference type="GO" id="GO:0015020">
    <property type="term" value="F:glucuronosyltransferase activity"/>
    <property type="evidence" value="ECO:0007669"/>
    <property type="project" value="InterPro"/>
</dbReference>
<keyword evidence="3" id="KW-0808">Transferase</keyword>
<dbReference type="HOGENOM" id="CLU_034994_0_2_1"/>
<evidence type="ECO:0000256" key="3">
    <source>
        <dbReference type="ARBA" id="ARBA00022679"/>
    </source>
</evidence>
<dbReference type="eggNOG" id="KOG0799">
    <property type="taxonomic scope" value="Eukaryota"/>
</dbReference>
<organism evidence="7 8">
    <name type="scientific">Amborella trichopoda</name>
    <dbReference type="NCBI Taxonomy" id="13333"/>
    <lineage>
        <taxon>Eukaryota</taxon>
        <taxon>Viridiplantae</taxon>
        <taxon>Streptophyta</taxon>
        <taxon>Embryophyta</taxon>
        <taxon>Tracheophyta</taxon>
        <taxon>Spermatophyta</taxon>
        <taxon>Magnoliopsida</taxon>
        <taxon>Amborellales</taxon>
        <taxon>Amborellaceae</taxon>
        <taxon>Amborella</taxon>
    </lineage>
</organism>
<keyword evidence="5" id="KW-0325">Glycoprotein</keyword>
<dbReference type="AlphaFoldDB" id="U5D2V1"/>
<evidence type="ECO:0000256" key="6">
    <source>
        <dbReference type="SAM" id="Phobius"/>
    </source>
</evidence>
<evidence type="ECO:0000256" key="2">
    <source>
        <dbReference type="ARBA" id="ARBA00022676"/>
    </source>
</evidence>
<keyword evidence="2" id="KW-0328">Glycosyltransferase</keyword>